<name>A0A6M0IHT8_9BACT</name>
<dbReference type="InterPro" id="IPR029044">
    <property type="entry name" value="Nucleotide-diphossugar_trans"/>
</dbReference>
<dbReference type="InterPro" id="IPR002495">
    <property type="entry name" value="Glyco_trans_8"/>
</dbReference>
<dbReference type="SUPFAM" id="SSF53448">
    <property type="entry name" value="Nucleotide-diphospho-sugar transferases"/>
    <property type="match status" value="1"/>
</dbReference>
<keyword evidence="1" id="KW-0328">Glycosyltransferase</keyword>
<dbReference type="PANTHER" id="PTHR13778">
    <property type="entry name" value="GLYCOSYLTRANSFERASE 8 DOMAIN-CONTAINING PROTEIN"/>
    <property type="match status" value="1"/>
</dbReference>
<evidence type="ECO:0000256" key="1">
    <source>
        <dbReference type="ARBA" id="ARBA00022676"/>
    </source>
</evidence>
<keyword evidence="3" id="KW-0479">Metal-binding</keyword>
<dbReference type="Gene3D" id="3.90.550.10">
    <property type="entry name" value="Spore Coat Polysaccharide Biosynthesis Protein SpsA, Chain A"/>
    <property type="match status" value="1"/>
</dbReference>
<dbReference type="Pfam" id="PF01501">
    <property type="entry name" value="Glyco_transf_8"/>
    <property type="match status" value="1"/>
</dbReference>
<dbReference type="EMBL" id="JAAGNZ010000001">
    <property type="protein sequence ID" value="NEU67447.1"/>
    <property type="molecule type" value="Genomic_DNA"/>
</dbReference>
<keyword evidence="5" id="KW-1185">Reference proteome</keyword>
<gene>
    <name evidence="4" type="ORF">GK091_11190</name>
</gene>
<reference evidence="4 5" key="1">
    <citation type="submission" date="2020-02" db="EMBL/GenBank/DDBJ databases">
        <title>Draft genome sequence of two Spirosoma agri KCTC 52727 and Spirosoma terrae KCTC 52035.</title>
        <authorList>
            <person name="Rojas J."/>
            <person name="Ambika Manirajan B."/>
            <person name="Ratering S."/>
            <person name="Suarez C."/>
            <person name="Schnell S."/>
        </authorList>
    </citation>
    <scope>NUCLEOTIDE SEQUENCE [LARGE SCALE GENOMIC DNA]</scope>
    <source>
        <strain evidence="4 5">KCTC 52727</strain>
    </source>
</reference>
<dbReference type="AlphaFoldDB" id="A0A6M0IHT8"/>
<dbReference type="Proteomes" id="UP000477386">
    <property type="component" value="Unassembled WGS sequence"/>
</dbReference>
<dbReference type="GO" id="GO:0016757">
    <property type="term" value="F:glycosyltransferase activity"/>
    <property type="evidence" value="ECO:0007669"/>
    <property type="project" value="UniProtKB-KW"/>
</dbReference>
<dbReference type="PANTHER" id="PTHR13778:SF47">
    <property type="entry name" value="LIPOPOLYSACCHARIDE 1,3-GALACTOSYLTRANSFERASE"/>
    <property type="match status" value="1"/>
</dbReference>
<dbReference type="GO" id="GO:0046872">
    <property type="term" value="F:metal ion binding"/>
    <property type="evidence" value="ECO:0007669"/>
    <property type="project" value="UniProtKB-KW"/>
</dbReference>
<organism evidence="4 5">
    <name type="scientific">Spirosoma agri</name>
    <dbReference type="NCBI Taxonomy" id="1987381"/>
    <lineage>
        <taxon>Bacteria</taxon>
        <taxon>Pseudomonadati</taxon>
        <taxon>Bacteroidota</taxon>
        <taxon>Cytophagia</taxon>
        <taxon>Cytophagales</taxon>
        <taxon>Cytophagaceae</taxon>
        <taxon>Spirosoma</taxon>
    </lineage>
</organism>
<dbReference type="InterPro" id="IPR050748">
    <property type="entry name" value="Glycosyltrans_8_dom-fam"/>
</dbReference>
<sequence length="296" mass="33833">MNIAFCVNKLGLIGLGATICSLIRNCSNTRELKIFILCNSLSIYDKDAISKLFDKERYLGKHSFISINPDLTFGQFRSLHGDFTPYGRLLLGDLINESMVLYLDSDLIVEVDVLGIRNFNFNGRILAAVEAGQLKTALENKFYVEKLALSPQLSSFNSGVLLFNLDRWRSENVKEKCLNMARQYPNDLLSCDQSILNGLFAGNFEQLPPAFNCPWYAGSTKPDVSDKMIIHFVGSPKPWDIFGILTHNGYYKWQQYLSEDWSSSFKKYSYNELKRAWKIRRSYVKLIVNKILANNV</sequence>
<evidence type="ECO:0000313" key="4">
    <source>
        <dbReference type="EMBL" id="NEU67447.1"/>
    </source>
</evidence>
<protein>
    <submittedName>
        <fullName evidence="4">Glycosyltransferase family 8 protein</fullName>
    </submittedName>
</protein>
<comment type="caution">
    <text evidence="4">The sequence shown here is derived from an EMBL/GenBank/DDBJ whole genome shotgun (WGS) entry which is preliminary data.</text>
</comment>
<dbReference type="CDD" id="cd04194">
    <property type="entry name" value="GT8_A4GalT_like"/>
    <property type="match status" value="1"/>
</dbReference>
<accession>A0A6M0IHT8</accession>
<evidence type="ECO:0000313" key="5">
    <source>
        <dbReference type="Proteomes" id="UP000477386"/>
    </source>
</evidence>
<evidence type="ECO:0000256" key="2">
    <source>
        <dbReference type="ARBA" id="ARBA00022679"/>
    </source>
</evidence>
<keyword evidence="2 4" id="KW-0808">Transferase</keyword>
<proteinExistence type="predicted"/>
<evidence type="ECO:0000256" key="3">
    <source>
        <dbReference type="ARBA" id="ARBA00022723"/>
    </source>
</evidence>